<evidence type="ECO:0000256" key="3">
    <source>
        <dbReference type="ARBA" id="ARBA00022692"/>
    </source>
</evidence>
<feature type="domain" description="ComEC/Rec2-related protein" evidence="7">
    <location>
        <begin position="209"/>
        <end position="455"/>
    </location>
</feature>
<dbReference type="PANTHER" id="PTHR30619">
    <property type="entry name" value="DNA INTERNALIZATION/COMPETENCE PROTEIN COMEC/REC2"/>
    <property type="match status" value="1"/>
</dbReference>
<dbReference type="Pfam" id="PF03772">
    <property type="entry name" value="Competence"/>
    <property type="match status" value="1"/>
</dbReference>
<dbReference type="GO" id="GO:0016787">
    <property type="term" value="F:hydrolase activity"/>
    <property type="evidence" value="ECO:0007669"/>
    <property type="project" value="UniProtKB-KW"/>
</dbReference>
<dbReference type="eggNOG" id="COG0658">
    <property type="taxonomic scope" value="Bacteria"/>
</dbReference>
<dbReference type="InterPro" id="IPR052159">
    <property type="entry name" value="Competence_DNA_uptake"/>
</dbReference>
<feature type="transmembrane region" description="Helical" evidence="6">
    <location>
        <begin position="12"/>
        <end position="37"/>
    </location>
</feature>
<feature type="transmembrane region" description="Helical" evidence="6">
    <location>
        <begin position="459"/>
        <end position="476"/>
    </location>
</feature>
<keyword evidence="9" id="KW-1185">Reference proteome</keyword>
<evidence type="ECO:0000256" key="1">
    <source>
        <dbReference type="ARBA" id="ARBA00004651"/>
    </source>
</evidence>
<organism evidence="8 9">
    <name type="scientific">Weissella halotolerans DSM 20190</name>
    <dbReference type="NCBI Taxonomy" id="1123500"/>
    <lineage>
        <taxon>Bacteria</taxon>
        <taxon>Bacillati</taxon>
        <taxon>Bacillota</taxon>
        <taxon>Bacilli</taxon>
        <taxon>Lactobacillales</taxon>
        <taxon>Lactobacillaceae</taxon>
        <taxon>Weissella</taxon>
    </lineage>
</organism>
<feature type="transmembrane region" description="Helical" evidence="6">
    <location>
        <begin position="348"/>
        <end position="367"/>
    </location>
</feature>
<dbReference type="Proteomes" id="UP000051296">
    <property type="component" value="Unassembled WGS sequence"/>
</dbReference>
<comment type="subcellular location">
    <subcellularLocation>
        <location evidence="1">Cell membrane</location>
        <topology evidence="1">Multi-pass membrane protein</topology>
    </subcellularLocation>
</comment>
<dbReference type="AlphaFoldDB" id="A0A0R2FZM8"/>
<dbReference type="RefSeq" id="WP_022790819.1">
    <property type="nucleotide sequence ID" value="NZ_ATUU01000001.1"/>
</dbReference>
<feature type="transmembrane region" description="Helical" evidence="6">
    <location>
        <begin position="225"/>
        <end position="245"/>
    </location>
</feature>
<evidence type="ECO:0000313" key="9">
    <source>
        <dbReference type="Proteomes" id="UP000051296"/>
    </source>
</evidence>
<dbReference type="PATRIC" id="fig|1123500.6.peg.489"/>
<proteinExistence type="predicted"/>
<keyword evidence="5 6" id="KW-0472">Membrane</keyword>
<feature type="transmembrane region" description="Helical" evidence="6">
    <location>
        <begin position="437"/>
        <end position="454"/>
    </location>
</feature>
<feature type="transmembrane region" description="Helical" evidence="6">
    <location>
        <begin position="374"/>
        <end position="401"/>
    </location>
</feature>
<keyword evidence="3 6" id="KW-0812">Transmembrane</keyword>
<evidence type="ECO:0000256" key="5">
    <source>
        <dbReference type="ARBA" id="ARBA00023136"/>
    </source>
</evidence>
<dbReference type="PANTHER" id="PTHR30619:SF7">
    <property type="entry name" value="BETA-LACTAMASE DOMAIN PROTEIN"/>
    <property type="match status" value="1"/>
</dbReference>
<evidence type="ECO:0000256" key="6">
    <source>
        <dbReference type="SAM" id="Phobius"/>
    </source>
</evidence>
<dbReference type="EMBL" id="JQAX01000001">
    <property type="protein sequence ID" value="KRN33680.1"/>
    <property type="molecule type" value="Genomic_DNA"/>
</dbReference>
<evidence type="ECO:0000256" key="2">
    <source>
        <dbReference type="ARBA" id="ARBA00022475"/>
    </source>
</evidence>
<feature type="transmembrane region" description="Helical" evidence="6">
    <location>
        <begin position="43"/>
        <end position="59"/>
    </location>
</feature>
<keyword evidence="2" id="KW-1003">Cell membrane</keyword>
<comment type="caution">
    <text evidence="8">The sequence shown here is derived from an EMBL/GenBank/DDBJ whole genome shotgun (WGS) entry which is preliminary data.</text>
</comment>
<name>A0A0R2FZM8_9LACO</name>
<sequence>MSGYGFWLGVWLASLNIALVGHEWWVLVIFVYVGGIIWFNYQSHWWLTILLAGGCFLYWQNREIQLHTAELAWQSQAQRHVQLITYQTDCHVEQGQVYGVGKLASGEKVCFRYRGQHGDSLRKSSVEKMMLTGLAKASPLEKRCNLYGFNQQQYWLSKGVVVQLTLNAVSTEFAAMSDDGFALIKRLQRLSIDWFTQFPEGIRDFGTALLLGQVREHFYQDYEGLIPLGLIHLFSISGFQVVFYWRLWQWVGRCLGLYQEVTWLSWVFGLGFIWVFANQVASLLRPILASLAEVWQRIGWSRWSPLDRYGYVLIVSLGCLPGVLLTIAGQLSFLLALGLMLLKSSPAIWQTLFLNLLIAPLLVWHTYGWHPGAILVNLLAIPFFSAVLIPGLLGALITWPLGITVVANGMNSVIKGIQYGTNMLAQLPGELVFGRPPKVIIIGLTMFMLAACLVQKLRWLWALPIVGLALMLARPIW</sequence>
<evidence type="ECO:0000313" key="8">
    <source>
        <dbReference type="EMBL" id="KRN33680.1"/>
    </source>
</evidence>
<dbReference type="InParanoid" id="A0A0R2FZM8"/>
<keyword evidence="4 6" id="KW-1133">Transmembrane helix</keyword>
<feature type="transmembrane region" description="Helical" evidence="6">
    <location>
        <begin position="309"/>
        <end position="342"/>
    </location>
</feature>
<keyword evidence="8" id="KW-0378">Hydrolase</keyword>
<evidence type="ECO:0000256" key="4">
    <source>
        <dbReference type="ARBA" id="ARBA00022989"/>
    </source>
</evidence>
<protein>
    <submittedName>
        <fullName evidence="8">Metallo-beta-lactamase superfamily hydrolase</fullName>
    </submittedName>
</protein>
<reference evidence="8 9" key="1">
    <citation type="journal article" date="2015" name="Genome Announc.">
        <title>Expanding the biotechnology potential of lactobacilli through comparative genomics of 213 strains and associated genera.</title>
        <authorList>
            <person name="Sun Z."/>
            <person name="Harris H.M."/>
            <person name="McCann A."/>
            <person name="Guo C."/>
            <person name="Argimon S."/>
            <person name="Zhang W."/>
            <person name="Yang X."/>
            <person name="Jeffery I.B."/>
            <person name="Cooney J.C."/>
            <person name="Kagawa T.F."/>
            <person name="Liu W."/>
            <person name="Song Y."/>
            <person name="Salvetti E."/>
            <person name="Wrobel A."/>
            <person name="Rasinkangas P."/>
            <person name="Parkhill J."/>
            <person name="Rea M.C."/>
            <person name="O'Sullivan O."/>
            <person name="Ritari J."/>
            <person name="Douillard F.P."/>
            <person name="Paul Ross R."/>
            <person name="Yang R."/>
            <person name="Briner A.E."/>
            <person name="Felis G.E."/>
            <person name="de Vos W.M."/>
            <person name="Barrangou R."/>
            <person name="Klaenhammer T.R."/>
            <person name="Caufield P.W."/>
            <person name="Cui Y."/>
            <person name="Zhang H."/>
            <person name="O'Toole P.W."/>
        </authorList>
    </citation>
    <scope>NUCLEOTIDE SEQUENCE [LARGE SCALE GENOMIC DNA]</scope>
    <source>
        <strain evidence="8 9">DSM 20190</strain>
    </source>
</reference>
<accession>A0A0R2FZM8</accession>
<dbReference type="GO" id="GO:0005886">
    <property type="term" value="C:plasma membrane"/>
    <property type="evidence" value="ECO:0007669"/>
    <property type="project" value="UniProtKB-SubCell"/>
</dbReference>
<evidence type="ECO:0000259" key="7">
    <source>
        <dbReference type="Pfam" id="PF03772"/>
    </source>
</evidence>
<dbReference type="OrthoDB" id="9761531at2"/>
<dbReference type="InterPro" id="IPR004477">
    <property type="entry name" value="ComEC_N"/>
</dbReference>
<feature type="transmembrane region" description="Helical" evidence="6">
    <location>
        <begin position="265"/>
        <end position="288"/>
    </location>
</feature>
<gene>
    <name evidence="8" type="ORF">IV68_GL000488</name>
</gene>
<dbReference type="STRING" id="1123500.GCA_000420365_00016"/>